<keyword evidence="2" id="KW-0812">Transmembrane</keyword>
<dbReference type="AlphaFoldDB" id="A0A200JE61"/>
<keyword evidence="1" id="KW-0175">Coiled coil</keyword>
<feature type="transmembrane region" description="Helical" evidence="2">
    <location>
        <begin position="12"/>
        <end position="31"/>
    </location>
</feature>
<dbReference type="EMBL" id="NIBQ01000001">
    <property type="protein sequence ID" value="OUZ34847.1"/>
    <property type="molecule type" value="Genomic_DNA"/>
</dbReference>
<reference evidence="3" key="1">
    <citation type="submission" date="2017-05" db="EMBL/GenBank/DDBJ databases">
        <title>The Genome Sequence of Enterococcus sp. 9D6_DIV0238.</title>
        <authorList>
            <consortium name="The Broad Institute Genomics Platform"/>
            <consortium name="The Broad Institute Genomic Center for Infectious Diseases"/>
            <person name="Earl A."/>
            <person name="Manson A."/>
            <person name="Schwartman J."/>
            <person name="Gilmore M."/>
            <person name="Abouelleil A."/>
            <person name="Cao P."/>
            <person name="Chapman S."/>
            <person name="Cusick C."/>
            <person name="Shea T."/>
            <person name="Young S."/>
            <person name="Neafsey D."/>
            <person name="Nusbaum C."/>
            <person name="Birren B."/>
        </authorList>
    </citation>
    <scope>NUCLEOTIDE SEQUENCE [LARGE SCALE GENOMIC DNA]</scope>
    <source>
        <strain evidence="3">9D6_DIV0238</strain>
    </source>
</reference>
<evidence type="ECO:0000256" key="2">
    <source>
        <dbReference type="SAM" id="Phobius"/>
    </source>
</evidence>
<dbReference type="Proteomes" id="UP000196151">
    <property type="component" value="Chromosome"/>
</dbReference>
<keyword evidence="5" id="KW-1185">Reference proteome</keyword>
<accession>A0A200JE61</accession>
<reference evidence="4" key="3">
    <citation type="submission" date="2024-03" db="EMBL/GenBank/DDBJ databases">
        <title>The Genome Sequence of Enterococcus sp. DIV0238c.</title>
        <authorList>
            <consortium name="The Broad Institute Genomics Platform"/>
            <consortium name="The Broad Institute Microbial Omics Core"/>
            <consortium name="The Broad Institute Genomic Center for Infectious Diseases"/>
            <person name="Earl A."/>
            <person name="Manson A."/>
            <person name="Gilmore M."/>
            <person name="Schwartman J."/>
            <person name="Shea T."/>
            <person name="Abouelleil A."/>
            <person name="Cao P."/>
            <person name="Chapman S."/>
            <person name="Cusick C."/>
            <person name="Young S."/>
            <person name="Neafsey D."/>
            <person name="Nusbaum C."/>
            <person name="Birren B."/>
        </authorList>
    </citation>
    <scope>NUCLEOTIDE SEQUENCE</scope>
    <source>
        <strain evidence="4">9D6_DIV0238</strain>
    </source>
</reference>
<evidence type="ECO:0000313" key="5">
    <source>
        <dbReference type="Proteomes" id="UP000196151"/>
    </source>
</evidence>
<dbReference type="RefSeq" id="WP_087639523.1">
    <property type="nucleotide sequence ID" value="NZ_CP147246.1"/>
</dbReference>
<organism evidence="3">
    <name type="scientific">Candidatus Enterococcus dunnyi</name>
    <dbReference type="NCBI Taxonomy" id="1834192"/>
    <lineage>
        <taxon>Bacteria</taxon>
        <taxon>Bacillati</taxon>
        <taxon>Bacillota</taxon>
        <taxon>Bacilli</taxon>
        <taxon>Lactobacillales</taxon>
        <taxon>Enterococcaceae</taxon>
        <taxon>Enterococcus</taxon>
    </lineage>
</organism>
<evidence type="ECO:0000256" key="1">
    <source>
        <dbReference type="SAM" id="Coils"/>
    </source>
</evidence>
<keyword evidence="2" id="KW-1133">Transmembrane helix</keyword>
<dbReference type="EMBL" id="CP147246">
    <property type="protein sequence ID" value="WYJ95367.1"/>
    <property type="molecule type" value="Genomic_DNA"/>
</dbReference>
<proteinExistence type="predicted"/>
<reference evidence="4" key="2">
    <citation type="submission" date="2017-05" db="EMBL/GenBank/DDBJ databases">
        <authorList>
            <consortium name="The Broad Institute Genomics Platform"/>
            <consortium name="The Broad Institute Genomic Center for Infectious Diseases"/>
            <person name="Earl A."/>
            <person name="Manson A."/>
            <person name="Schwartman J."/>
            <person name="Gilmore M."/>
            <person name="Abouelleil A."/>
            <person name="Cao P."/>
            <person name="Chapman S."/>
            <person name="Cusick C."/>
            <person name="Shea T."/>
            <person name="Young S."/>
            <person name="Neafsey D."/>
            <person name="Nusbaum C."/>
            <person name="Birren B."/>
        </authorList>
    </citation>
    <scope>NUCLEOTIDE SEQUENCE</scope>
    <source>
        <strain evidence="4">9D6_DIV0238</strain>
    </source>
</reference>
<gene>
    <name evidence="3" type="ORF">A5889_000322</name>
    <name evidence="4" type="ORF">A5889_002915</name>
</gene>
<feature type="coiled-coil region" evidence="1">
    <location>
        <begin position="56"/>
        <end position="83"/>
    </location>
</feature>
<sequence length="102" mass="12239">MEELKRKKKRIGILFIAEIVVAIITVIAYIFYFLQYVGGMMILYPFLILGVVKWRKEEKKQLLRLAEEKIEDLNLERENNGINEVTYRQQIQEIRMLIYDIS</sequence>
<evidence type="ECO:0000313" key="4">
    <source>
        <dbReference type="EMBL" id="WYJ95367.1"/>
    </source>
</evidence>
<keyword evidence="2" id="KW-0472">Membrane</keyword>
<dbReference type="OrthoDB" id="9975758at2"/>
<protein>
    <submittedName>
        <fullName evidence="3">Uncharacterized protein</fullName>
    </submittedName>
</protein>
<feature type="transmembrane region" description="Helical" evidence="2">
    <location>
        <begin position="37"/>
        <end position="54"/>
    </location>
</feature>
<name>A0A200JE61_9ENTE</name>
<evidence type="ECO:0000313" key="3">
    <source>
        <dbReference type="EMBL" id="OUZ34847.1"/>
    </source>
</evidence>